<feature type="non-terminal residue" evidence="2">
    <location>
        <position position="1"/>
    </location>
</feature>
<feature type="region of interest" description="Disordered" evidence="1">
    <location>
        <begin position="111"/>
        <end position="170"/>
    </location>
</feature>
<sequence>IVHRSSSHVSYVSNVCHVYSVIFCLRPQISKFPVVSSYMAGQRIIIPRGSIRAEETNVIEIPVHLQNSSVVVAQPKEAPPEDQGMEGGCVPTCVNYNTARSRQPIAAGFDSGLLDFPASPPAAPPRARRPSQQAANRGPPPQSPPSGGRRLSQQGQPSPQRPQTPMVPQV</sequence>
<evidence type="ECO:0000313" key="2">
    <source>
        <dbReference type="EMBL" id="VEN61986.1"/>
    </source>
</evidence>
<protein>
    <submittedName>
        <fullName evidence="2">Uncharacterized protein</fullName>
    </submittedName>
</protein>
<feature type="compositionally biased region" description="Low complexity" evidence="1">
    <location>
        <begin position="145"/>
        <end position="164"/>
    </location>
</feature>
<accession>A0A653DP72</accession>
<organism evidence="2 3">
    <name type="scientific">Callosobruchus maculatus</name>
    <name type="common">Southern cowpea weevil</name>
    <name type="synonym">Pulse bruchid</name>
    <dbReference type="NCBI Taxonomy" id="64391"/>
    <lineage>
        <taxon>Eukaryota</taxon>
        <taxon>Metazoa</taxon>
        <taxon>Ecdysozoa</taxon>
        <taxon>Arthropoda</taxon>
        <taxon>Hexapoda</taxon>
        <taxon>Insecta</taxon>
        <taxon>Pterygota</taxon>
        <taxon>Neoptera</taxon>
        <taxon>Endopterygota</taxon>
        <taxon>Coleoptera</taxon>
        <taxon>Polyphaga</taxon>
        <taxon>Cucujiformia</taxon>
        <taxon>Chrysomeloidea</taxon>
        <taxon>Chrysomelidae</taxon>
        <taxon>Bruchinae</taxon>
        <taxon>Bruchini</taxon>
        <taxon>Callosobruchus</taxon>
    </lineage>
</organism>
<keyword evidence="3" id="KW-1185">Reference proteome</keyword>
<dbReference type="EMBL" id="CAACVG010013561">
    <property type="protein sequence ID" value="VEN61986.1"/>
    <property type="molecule type" value="Genomic_DNA"/>
</dbReference>
<dbReference type="OrthoDB" id="6761511at2759"/>
<feature type="non-terminal residue" evidence="2">
    <location>
        <position position="170"/>
    </location>
</feature>
<gene>
    <name evidence="2" type="ORF">CALMAC_LOCUS19241</name>
</gene>
<name>A0A653DP72_CALMS</name>
<reference evidence="2 3" key="1">
    <citation type="submission" date="2019-01" db="EMBL/GenBank/DDBJ databases">
        <authorList>
            <person name="Sayadi A."/>
        </authorList>
    </citation>
    <scope>NUCLEOTIDE SEQUENCE [LARGE SCALE GENOMIC DNA]</scope>
</reference>
<dbReference type="Proteomes" id="UP000410492">
    <property type="component" value="Unassembled WGS sequence"/>
</dbReference>
<dbReference type="AlphaFoldDB" id="A0A653DP72"/>
<evidence type="ECO:0000256" key="1">
    <source>
        <dbReference type="SAM" id="MobiDB-lite"/>
    </source>
</evidence>
<proteinExistence type="predicted"/>
<evidence type="ECO:0000313" key="3">
    <source>
        <dbReference type="Proteomes" id="UP000410492"/>
    </source>
</evidence>